<reference evidence="3" key="1">
    <citation type="submission" date="2015-08" db="EMBL/GenBank/DDBJ databases">
        <title>Complete Genome Sequence of Azospirillum thiophilum BV-S.</title>
        <authorList>
            <person name="Fomenkov A."/>
            <person name="Vincze T."/>
            <person name="Grabovich M."/>
            <person name="Dubinina G."/>
            <person name="Orlova M."/>
            <person name="Belousova E."/>
            <person name="Roberts R.J."/>
        </authorList>
    </citation>
    <scope>NUCLEOTIDE SEQUENCE [LARGE SCALE GENOMIC DNA]</scope>
    <source>
        <strain evidence="3">BV-S</strain>
    </source>
</reference>
<feature type="compositionally biased region" description="Low complexity" evidence="1">
    <location>
        <begin position="12"/>
        <end position="42"/>
    </location>
</feature>
<gene>
    <name evidence="2" type="ORF">AL072_29215</name>
</gene>
<accession>A0AAC8ZW97</accession>
<dbReference type="Proteomes" id="UP000069935">
    <property type="component" value="Chromosome 6"/>
</dbReference>
<sequence length="68" mass="6752">MKRAIDTIVHDQAAGPVPAGTAAPPEAEAAGAAVETVQAVDPAAPPVTPEPPAAAPSTTSKRRTRGEE</sequence>
<evidence type="ECO:0000256" key="1">
    <source>
        <dbReference type="SAM" id="MobiDB-lite"/>
    </source>
</evidence>
<evidence type="ECO:0000313" key="3">
    <source>
        <dbReference type="Proteomes" id="UP000069935"/>
    </source>
</evidence>
<keyword evidence="3" id="KW-1185">Reference proteome</keyword>
<reference evidence="2 3" key="2">
    <citation type="journal article" date="2016" name="Genome Announc.">
        <title>Complete Genome Sequence of a Strain of Azospirillum thiophilum Isolated from a Sulfide Spring.</title>
        <authorList>
            <person name="Fomenkov A."/>
            <person name="Vincze T."/>
            <person name="Grabovich M."/>
            <person name="Anton B.P."/>
            <person name="Dubinina G."/>
            <person name="Orlova M."/>
            <person name="Belousova E."/>
            <person name="Roberts R.J."/>
        </authorList>
    </citation>
    <scope>NUCLEOTIDE SEQUENCE [LARGE SCALE GENOMIC DNA]</scope>
    <source>
        <strain evidence="2 3">BV-S</strain>
    </source>
</reference>
<feature type="region of interest" description="Disordered" evidence="1">
    <location>
        <begin position="1"/>
        <end position="68"/>
    </location>
</feature>
<protein>
    <submittedName>
        <fullName evidence="2">Uncharacterized protein</fullName>
    </submittedName>
</protein>
<evidence type="ECO:0000313" key="2">
    <source>
        <dbReference type="EMBL" id="ALG75052.1"/>
    </source>
</evidence>
<dbReference type="EMBL" id="CP012406">
    <property type="protein sequence ID" value="ALG75052.1"/>
    <property type="molecule type" value="Genomic_DNA"/>
</dbReference>
<feature type="compositionally biased region" description="Pro residues" evidence="1">
    <location>
        <begin position="43"/>
        <end position="54"/>
    </location>
</feature>
<dbReference type="RefSeq" id="WP_045585003.1">
    <property type="nucleotide sequence ID" value="NZ_CP012406.1"/>
</dbReference>
<proteinExistence type="predicted"/>
<dbReference type="KEGG" id="ati:AL072_29215"/>
<dbReference type="AlphaFoldDB" id="A0AAC8ZW97"/>
<name>A0AAC8ZW97_9PROT</name>
<organism evidence="2 3">
    <name type="scientific">Azospirillum thiophilum</name>
    <dbReference type="NCBI Taxonomy" id="528244"/>
    <lineage>
        <taxon>Bacteria</taxon>
        <taxon>Pseudomonadati</taxon>
        <taxon>Pseudomonadota</taxon>
        <taxon>Alphaproteobacteria</taxon>
        <taxon>Rhodospirillales</taxon>
        <taxon>Azospirillaceae</taxon>
        <taxon>Azospirillum</taxon>
    </lineage>
</organism>